<dbReference type="AlphaFoldDB" id="A0A8B9WAZ9"/>
<dbReference type="Proteomes" id="UP000694520">
    <property type="component" value="Chromosome 3"/>
</dbReference>
<dbReference type="PANTHER" id="PTHR45712">
    <property type="entry name" value="AGAP008170-PA"/>
    <property type="match status" value="1"/>
</dbReference>
<gene>
    <name evidence="7" type="primary">PODN</name>
</gene>
<dbReference type="SMART" id="SM00368">
    <property type="entry name" value="LRR_RI"/>
    <property type="match status" value="5"/>
</dbReference>
<keyword evidence="3" id="KW-0677">Repeat</keyword>
<keyword evidence="2" id="KW-0732">Signal</keyword>
<dbReference type="Pfam" id="PF13855">
    <property type="entry name" value="LRR_8"/>
    <property type="match status" value="4"/>
</dbReference>
<name>A0A8B9WAZ9_BOSMU</name>
<evidence type="ECO:0000259" key="6">
    <source>
        <dbReference type="SMART" id="SM00013"/>
    </source>
</evidence>
<reference evidence="7" key="2">
    <citation type="submission" date="2025-08" db="UniProtKB">
        <authorList>
            <consortium name="Ensembl"/>
        </authorList>
    </citation>
    <scope>IDENTIFICATION</scope>
</reference>
<evidence type="ECO:0000313" key="8">
    <source>
        <dbReference type="Proteomes" id="UP000694520"/>
    </source>
</evidence>
<dbReference type="PROSITE" id="PS51450">
    <property type="entry name" value="LRR"/>
    <property type="match status" value="4"/>
</dbReference>
<feature type="compositionally biased region" description="Acidic residues" evidence="5">
    <location>
        <begin position="591"/>
        <end position="607"/>
    </location>
</feature>
<dbReference type="GO" id="GO:0008285">
    <property type="term" value="P:negative regulation of cell population proliferation"/>
    <property type="evidence" value="ECO:0007669"/>
    <property type="project" value="Ensembl"/>
</dbReference>
<dbReference type="PRINTS" id="PR00019">
    <property type="entry name" value="LEURICHRPT"/>
</dbReference>
<dbReference type="GO" id="GO:0005737">
    <property type="term" value="C:cytoplasm"/>
    <property type="evidence" value="ECO:0007669"/>
    <property type="project" value="Ensembl"/>
</dbReference>
<keyword evidence="4" id="KW-0325">Glycoprotein</keyword>
<dbReference type="Ensembl" id="ENSBGRT00000005745.1">
    <property type="protein sequence ID" value="ENSBGRP00000005014.1"/>
    <property type="gene ID" value="ENSBGRG00000003011.1"/>
</dbReference>
<keyword evidence="1" id="KW-0433">Leucine-rich repeat</keyword>
<dbReference type="SUPFAM" id="SSF52058">
    <property type="entry name" value="L domain-like"/>
    <property type="match status" value="2"/>
</dbReference>
<dbReference type="Gene3D" id="3.80.10.10">
    <property type="entry name" value="Ribonuclease Inhibitor"/>
    <property type="match status" value="3"/>
</dbReference>
<evidence type="ECO:0000313" key="7">
    <source>
        <dbReference type="Ensembl" id="ENSBGRP00000005014.1"/>
    </source>
</evidence>
<feature type="region of interest" description="Disordered" evidence="5">
    <location>
        <begin position="79"/>
        <end position="104"/>
    </location>
</feature>
<dbReference type="InterPro" id="IPR000372">
    <property type="entry name" value="LRRNT"/>
</dbReference>
<feature type="domain" description="LRRNT" evidence="6">
    <location>
        <begin position="113"/>
        <end position="146"/>
    </location>
</feature>
<dbReference type="InterPro" id="IPR025875">
    <property type="entry name" value="Leu-rich_rpt_4"/>
</dbReference>
<dbReference type="InterPro" id="IPR050333">
    <property type="entry name" value="SLRP"/>
</dbReference>
<dbReference type="SMART" id="SM00364">
    <property type="entry name" value="LRR_BAC"/>
    <property type="match status" value="5"/>
</dbReference>
<proteinExistence type="predicted"/>
<dbReference type="GO" id="GO:0005518">
    <property type="term" value="F:collagen binding"/>
    <property type="evidence" value="ECO:0007669"/>
    <property type="project" value="Ensembl"/>
</dbReference>
<accession>A0A8B9WAZ9</accession>
<evidence type="ECO:0000256" key="2">
    <source>
        <dbReference type="ARBA" id="ARBA00022729"/>
    </source>
</evidence>
<protein>
    <submittedName>
        <fullName evidence="7">Podocan</fullName>
    </submittedName>
</protein>
<dbReference type="Pfam" id="PF12799">
    <property type="entry name" value="LRR_4"/>
    <property type="match status" value="1"/>
</dbReference>
<organism evidence="7 8">
    <name type="scientific">Bos mutus grunniens</name>
    <name type="common">Wild yak</name>
    <name type="synonym">Bos grunniens</name>
    <dbReference type="NCBI Taxonomy" id="30521"/>
    <lineage>
        <taxon>Eukaryota</taxon>
        <taxon>Metazoa</taxon>
        <taxon>Chordata</taxon>
        <taxon>Craniata</taxon>
        <taxon>Vertebrata</taxon>
        <taxon>Euteleostomi</taxon>
        <taxon>Mammalia</taxon>
        <taxon>Eutheria</taxon>
        <taxon>Laurasiatheria</taxon>
        <taxon>Artiodactyla</taxon>
        <taxon>Ruminantia</taxon>
        <taxon>Pecora</taxon>
        <taxon>Bovidae</taxon>
        <taxon>Bovinae</taxon>
        <taxon>Bos</taxon>
    </lineage>
</organism>
<evidence type="ECO:0000256" key="3">
    <source>
        <dbReference type="ARBA" id="ARBA00022737"/>
    </source>
</evidence>
<sequence length="607" mass="67516">MPGDLTLALVLGETADCTRGRAGRGGRVVALSQPRSLGESELTPPAGTMAQGWALLLLLLLPRQLGVVLAVRAPGFGRSGARSLSPEENEFSEEEPVLVLSPEEPGRGPATIGCPRDCACSQEGVVDCGGIDLREFPGDLPEHTNHLSLQNNQLEKIYPRELSRLHRLETLNLQNNRLTSRGLPEEAFEHLTNLNYLYLANNKVRADLGTRFLPNALISVDFAKPNLRPLSISHLKAASLPLGCPSCPFPTLPPISQNNKLEKIPPGAFSELSNLRELYLQNNHLTDEGLDNETFWKLSSLEYLDLSSNNLSRVPAGLPRSLVLLHLEKNAIRSVGGRADPHPQPQYLLLHSNQLRRLHTVHLYNNALERVPSGLPRRVRTLMILHNQITGVGRDDFATTYHLEELNLSYNRITSPRVHRDAFRKLRLLRSLDLSGNRLHTLPPGLPRNARIKRNELVALARGALAGMAQLRELYLTGNRLRNRALGPRAWTDLSGLQLLDIAGNQLTEIPGGLPESLEYLYLQNNKISAVPANAFDSTPNLKGIFLRFNKLAVGSVVESAFRKLKHLQVLDIEGNFEFGDVSKDRGQLEKEEEEEDDDEEEEEERR</sequence>
<dbReference type="GO" id="GO:0030336">
    <property type="term" value="P:negative regulation of cell migration"/>
    <property type="evidence" value="ECO:0007669"/>
    <property type="project" value="Ensembl"/>
</dbReference>
<evidence type="ECO:0000256" key="1">
    <source>
        <dbReference type="ARBA" id="ARBA00022614"/>
    </source>
</evidence>
<dbReference type="SMART" id="SM00365">
    <property type="entry name" value="LRR_SD22"/>
    <property type="match status" value="5"/>
</dbReference>
<dbReference type="SMART" id="SM00369">
    <property type="entry name" value="LRR_TYP"/>
    <property type="match status" value="10"/>
</dbReference>
<evidence type="ECO:0000256" key="5">
    <source>
        <dbReference type="SAM" id="MobiDB-lite"/>
    </source>
</evidence>
<dbReference type="InterPro" id="IPR032675">
    <property type="entry name" value="LRR_dom_sf"/>
</dbReference>
<reference evidence="7" key="3">
    <citation type="submission" date="2025-09" db="UniProtKB">
        <authorList>
            <consortium name="Ensembl"/>
        </authorList>
    </citation>
    <scope>IDENTIFICATION</scope>
</reference>
<dbReference type="GeneTree" id="ENSGT00940000160740"/>
<dbReference type="PANTHER" id="PTHR45712:SF20">
    <property type="entry name" value="PODOCAN"/>
    <property type="match status" value="1"/>
</dbReference>
<keyword evidence="8" id="KW-1185">Reference proteome</keyword>
<dbReference type="InterPro" id="IPR001611">
    <property type="entry name" value="Leu-rich_rpt"/>
</dbReference>
<feature type="compositionally biased region" description="Acidic residues" evidence="5">
    <location>
        <begin position="87"/>
        <end position="96"/>
    </location>
</feature>
<feature type="region of interest" description="Disordered" evidence="5">
    <location>
        <begin position="584"/>
        <end position="607"/>
    </location>
</feature>
<evidence type="ECO:0000256" key="4">
    <source>
        <dbReference type="ARBA" id="ARBA00023180"/>
    </source>
</evidence>
<dbReference type="InterPro" id="IPR003591">
    <property type="entry name" value="Leu-rich_rpt_typical-subtyp"/>
</dbReference>
<reference evidence="7" key="1">
    <citation type="submission" date="2019-05" db="EMBL/GenBank/DDBJ databases">
        <authorList>
            <person name="Zhang S."/>
            <person name="Liu J."/>
        </authorList>
    </citation>
    <scope>NUCLEOTIDE SEQUENCE [LARGE SCALE GENOMIC DNA]</scope>
</reference>
<dbReference type="SMART" id="SM00013">
    <property type="entry name" value="LRRNT"/>
    <property type="match status" value="1"/>
</dbReference>
<dbReference type="GO" id="GO:0005615">
    <property type="term" value="C:extracellular space"/>
    <property type="evidence" value="ECO:0007669"/>
    <property type="project" value="Ensembl"/>
</dbReference>